<sequence length="129" mass="15621">MMDTSEQYIRMTDCPEIQDCRPDIQGLVWCTGICHEKLDTYWQKPRPLVFPGPNSRKVVWLPRQDQLQDMVRHHHRCDIQSWLVEDFASWCRNRRSLIARETSMEQLWLGFVMEDKFNKHWDEKAWVNA</sequence>
<name>A0A6M3LN26_9ZZZZ</name>
<dbReference type="EMBL" id="MT143206">
    <property type="protein sequence ID" value="QJA94135.1"/>
    <property type="molecule type" value="Genomic_DNA"/>
</dbReference>
<dbReference type="AlphaFoldDB" id="A0A6M3LN26"/>
<reference evidence="1" key="1">
    <citation type="submission" date="2020-03" db="EMBL/GenBank/DDBJ databases">
        <title>The deep terrestrial virosphere.</title>
        <authorList>
            <person name="Holmfeldt K."/>
            <person name="Nilsson E."/>
            <person name="Simone D."/>
            <person name="Lopez-Fernandez M."/>
            <person name="Wu X."/>
            <person name="de Brujin I."/>
            <person name="Lundin D."/>
            <person name="Andersson A."/>
            <person name="Bertilsson S."/>
            <person name="Dopson M."/>
        </authorList>
    </citation>
    <scope>NUCLEOTIDE SEQUENCE</scope>
    <source>
        <strain evidence="1">MM415B03961</strain>
    </source>
</reference>
<protein>
    <submittedName>
        <fullName evidence="1">Uncharacterized protein</fullName>
    </submittedName>
</protein>
<accession>A0A6M3LN26</accession>
<gene>
    <name evidence="1" type="ORF">MM415B03961_0005</name>
</gene>
<proteinExistence type="predicted"/>
<organism evidence="1">
    <name type="scientific">viral metagenome</name>
    <dbReference type="NCBI Taxonomy" id="1070528"/>
    <lineage>
        <taxon>unclassified sequences</taxon>
        <taxon>metagenomes</taxon>
        <taxon>organismal metagenomes</taxon>
    </lineage>
</organism>
<evidence type="ECO:0000313" key="1">
    <source>
        <dbReference type="EMBL" id="QJA94135.1"/>
    </source>
</evidence>